<proteinExistence type="predicted"/>
<name>A0A8S9QX08_BRACR</name>
<feature type="compositionally biased region" description="Basic and acidic residues" evidence="1">
    <location>
        <begin position="1"/>
        <end position="13"/>
    </location>
</feature>
<dbReference type="Proteomes" id="UP000712600">
    <property type="component" value="Unassembled WGS sequence"/>
</dbReference>
<gene>
    <name evidence="2" type="ORF">F2Q69_00015803</name>
</gene>
<evidence type="ECO:0000256" key="1">
    <source>
        <dbReference type="SAM" id="MobiDB-lite"/>
    </source>
</evidence>
<evidence type="ECO:0000313" key="2">
    <source>
        <dbReference type="EMBL" id="KAF3557554.1"/>
    </source>
</evidence>
<organism evidence="2 3">
    <name type="scientific">Brassica cretica</name>
    <name type="common">Mustard</name>
    <dbReference type="NCBI Taxonomy" id="69181"/>
    <lineage>
        <taxon>Eukaryota</taxon>
        <taxon>Viridiplantae</taxon>
        <taxon>Streptophyta</taxon>
        <taxon>Embryophyta</taxon>
        <taxon>Tracheophyta</taxon>
        <taxon>Spermatophyta</taxon>
        <taxon>Magnoliopsida</taxon>
        <taxon>eudicotyledons</taxon>
        <taxon>Gunneridae</taxon>
        <taxon>Pentapetalae</taxon>
        <taxon>rosids</taxon>
        <taxon>malvids</taxon>
        <taxon>Brassicales</taxon>
        <taxon>Brassicaceae</taxon>
        <taxon>Brassiceae</taxon>
        <taxon>Brassica</taxon>
    </lineage>
</organism>
<feature type="region of interest" description="Disordered" evidence="1">
    <location>
        <begin position="1"/>
        <end position="29"/>
    </location>
</feature>
<comment type="caution">
    <text evidence="2">The sequence shown here is derived from an EMBL/GenBank/DDBJ whole genome shotgun (WGS) entry which is preliminary data.</text>
</comment>
<reference evidence="2" key="1">
    <citation type="submission" date="2019-12" db="EMBL/GenBank/DDBJ databases">
        <title>Genome sequencing and annotation of Brassica cretica.</title>
        <authorList>
            <person name="Studholme D.J."/>
            <person name="Sarris P."/>
        </authorList>
    </citation>
    <scope>NUCLEOTIDE SEQUENCE</scope>
    <source>
        <strain evidence="2">PFS-109/04</strain>
        <tissue evidence="2">Leaf</tissue>
    </source>
</reference>
<dbReference type="AlphaFoldDB" id="A0A8S9QX08"/>
<sequence>MRGRRVGELDDISRGGVRARRGTQTTADEHLHQTRITAALLDELGTARSSNHHSFTELICADVELGIHGVAHRQCRRGDGSFLLYRLSDSFFIGSSNSFTKMSREMK</sequence>
<dbReference type="EMBL" id="QGKX02000996">
    <property type="protein sequence ID" value="KAF3557554.1"/>
    <property type="molecule type" value="Genomic_DNA"/>
</dbReference>
<evidence type="ECO:0000313" key="3">
    <source>
        <dbReference type="Proteomes" id="UP000712600"/>
    </source>
</evidence>
<protein>
    <submittedName>
        <fullName evidence="2">Uncharacterized protein</fullName>
    </submittedName>
</protein>
<accession>A0A8S9QX08</accession>